<sequence>MDAGGRLKKMKQHATKELEKATSSSNNSIDGGAGRNNEQHRCMLVNGGARSSGDGGWVWLRRGWSLTGWFGRSWRSDSGEGCLDDSYMDENIQSEKVMMGESGASNSNATSQAQTTESNITKKRRKSTGGRLLDSFRSSLTPKLVQALVCLQDWLRNEKLKQPISVEEDLDKIEQLEQDLASNGKDPSVIVV</sequence>
<dbReference type="KEGG" id="nsy:104237553"/>
<feature type="domain" description="HAT C-terminal dimerisation" evidence="2">
    <location>
        <begin position="124"/>
        <end position="155"/>
    </location>
</feature>
<evidence type="ECO:0000256" key="1">
    <source>
        <dbReference type="SAM" id="MobiDB-lite"/>
    </source>
</evidence>
<evidence type="ECO:0000313" key="3">
    <source>
        <dbReference type="Proteomes" id="UP000189701"/>
    </source>
</evidence>
<dbReference type="RefSeq" id="XP_009790028.1">
    <property type="nucleotide sequence ID" value="XM_009791726.1"/>
</dbReference>
<dbReference type="PANTHER" id="PTHR23272:SF184">
    <property type="entry name" value="OS03G0311250 PROTEIN"/>
    <property type="match status" value="1"/>
</dbReference>
<reference evidence="3" key="1">
    <citation type="journal article" date="2013" name="Genome Biol.">
        <title>Reference genomes and transcriptomes of Nicotiana sylvestris and Nicotiana tomentosiformis.</title>
        <authorList>
            <person name="Sierro N."/>
            <person name="Battey J.N."/>
            <person name="Ouadi S."/>
            <person name="Bovet L."/>
            <person name="Goepfert S."/>
            <person name="Bakaher N."/>
            <person name="Peitsch M.C."/>
            <person name="Ivanov N.V."/>
        </authorList>
    </citation>
    <scope>NUCLEOTIDE SEQUENCE [LARGE SCALE GENOMIC DNA]</scope>
</reference>
<evidence type="ECO:0000259" key="2">
    <source>
        <dbReference type="Pfam" id="PF05699"/>
    </source>
</evidence>
<feature type="region of interest" description="Disordered" evidence="1">
    <location>
        <begin position="101"/>
        <end position="126"/>
    </location>
</feature>
<dbReference type="Pfam" id="PF05699">
    <property type="entry name" value="Dimer_Tnp_hAT"/>
    <property type="match status" value="1"/>
</dbReference>
<gene>
    <name evidence="4" type="primary">LOC104237553</name>
</gene>
<reference evidence="4" key="2">
    <citation type="submission" date="2025-08" db="UniProtKB">
        <authorList>
            <consortium name="RefSeq"/>
        </authorList>
    </citation>
    <scope>IDENTIFICATION</scope>
    <source>
        <tissue evidence="4">Leaf</tissue>
    </source>
</reference>
<protein>
    <submittedName>
        <fullName evidence="4">Uncharacterized protein LOC104237553</fullName>
    </submittedName>
</protein>
<feature type="region of interest" description="Disordered" evidence="1">
    <location>
        <begin position="1"/>
        <end position="36"/>
    </location>
</feature>
<feature type="compositionally biased region" description="Polar residues" evidence="1">
    <location>
        <begin position="103"/>
        <end position="119"/>
    </location>
</feature>
<dbReference type="AlphaFoldDB" id="A0A1U7XGM6"/>
<evidence type="ECO:0000313" key="4">
    <source>
        <dbReference type="RefSeq" id="XP_009790028.1"/>
    </source>
</evidence>
<keyword evidence="3" id="KW-1185">Reference proteome</keyword>
<dbReference type="InterPro" id="IPR008906">
    <property type="entry name" value="HATC_C_dom"/>
</dbReference>
<dbReference type="GeneID" id="104237553"/>
<proteinExistence type="predicted"/>
<accession>A0A1U7XGM6</accession>
<dbReference type="Proteomes" id="UP000189701">
    <property type="component" value="Unplaced"/>
</dbReference>
<dbReference type="PANTHER" id="PTHR23272">
    <property type="entry name" value="BED FINGER-RELATED"/>
    <property type="match status" value="1"/>
</dbReference>
<organism evidence="3 4">
    <name type="scientific">Nicotiana sylvestris</name>
    <name type="common">Wood tobacco</name>
    <name type="synonym">South American tobacco</name>
    <dbReference type="NCBI Taxonomy" id="4096"/>
    <lineage>
        <taxon>Eukaryota</taxon>
        <taxon>Viridiplantae</taxon>
        <taxon>Streptophyta</taxon>
        <taxon>Embryophyta</taxon>
        <taxon>Tracheophyta</taxon>
        <taxon>Spermatophyta</taxon>
        <taxon>Magnoliopsida</taxon>
        <taxon>eudicotyledons</taxon>
        <taxon>Gunneridae</taxon>
        <taxon>Pentapetalae</taxon>
        <taxon>asterids</taxon>
        <taxon>lamiids</taxon>
        <taxon>Solanales</taxon>
        <taxon>Solanaceae</taxon>
        <taxon>Nicotianoideae</taxon>
        <taxon>Nicotianeae</taxon>
        <taxon>Nicotiana</taxon>
    </lineage>
</organism>
<name>A0A1U7XGM6_NICSY</name>
<feature type="compositionally biased region" description="Basic residues" evidence="1">
    <location>
        <begin position="1"/>
        <end position="13"/>
    </location>
</feature>
<dbReference type="GO" id="GO:0046983">
    <property type="term" value="F:protein dimerization activity"/>
    <property type="evidence" value="ECO:0007669"/>
    <property type="project" value="InterPro"/>
</dbReference>